<comment type="caution">
    <text evidence="1">The sequence shown here is derived from an EMBL/GenBank/DDBJ whole genome shotgun (WGS) entry which is preliminary data.</text>
</comment>
<reference evidence="1" key="2">
    <citation type="journal article" date="2022" name="New Phytol.">
        <title>Evolutionary transition to the ectomycorrhizal habit in the genomes of a hyperdiverse lineage of mushroom-forming fungi.</title>
        <authorList>
            <person name="Looney B."/>
            <person name="Miyauchi S."/>
            <person name="Morin E."/>
            <person name="Drula E."/>
            <person name="Courty P.E."/>
            <person name="Kohler A."/>
            <person name="Kuo A."/>
            <person name="LaButti K."/>
            <person name="Pangilinan J."/>
            <person name="Lipzen A."/>
            <person name="Riley R."/>
            <person name="Andreopoulos W."/>
            <person name="He G."/>
            <person name="Johnson J."/>
            <person name="Nolan M."/>
            <person name="Tritt A."/>
            <person name="Barry K.W."/>
            <person name="Grigoriev I.V."/>
            <person name="Nagy L.G."/>
            <person name="Hibbett D."/>
            <person name="Henrissat B."/>
            <person name="Matheny P.B."/>
            <person name="Labbe J."/>
            <person name="Martin F.M."/>
        </authorList>
    </citation>
    <scope>NUCLEOTIDE SEQUENCE</scope>
    <source>
        <strain evidence="1">EC-137</strain>
    </source>
</reference>
<name>A0ACB8QG06_9AGAM</name>
<accession>A0ACB8QG06</accession>
<reference evidence="1" key="1">
    <citation type="submission" date="2021-02" db="EMBL/GenBank/DDBJ databases">
        <authorList>
            <consortium name="DOE Joint Genome Institute"/>
            <person name="Ahrendt S."/>
            <person name="Looney B.P."/>
            <person name="Miyauchi S."/>
            <person name="Morin E."/>
            <person name="Drula E."/>
            <person name="Courty P.E."/>
            <person name="Chicoki N."/>
            <person name="Fauchery L."/>
            <person name="Kohler A."/>
            <person name="Kuo A."/>
            <person name="Labutti K."/>
            <person name="Pangilinan J."/>
            <person name="Lipzen A."/>
            <person name="Riley R."/>
            <person name="Andreopoulos W."/>
            <person name="He G."/>
            <person name="Johnson J."/>
            <person name="Barry K.W."/>
            <person name="Grigoriev I.V."/>
            <person name="Nagy L."/>
            <person name="Hibbett D."/>
            <person name="Henrissat B."/>
            <person name="Matheny P.B."/>
            <person name="Labbe J."/>
            <person name="Martin F."/>
        </authorList>
    </citation>
    <scope>NUCLEOTIDE SEQUENCE</scope>
    <source>
        <strain evidence="1">EC-137</strain>
    </source>
</reference>
<evidence type="ECO:0000313" key="1">
    <source>
        <dbReference type="EMBL" id="KAI0030761.1"/>
    </source>
</evidence>
<organism evidence="1 2">
    <name type="scientific">Vararia minispora EC-137</name>
    <dbReference type="NCBI Taxonomy" id="1314806"/>
    <lineage>
        <taxon>Eukaryota</taxon>
        <taxon>Fungi</taxon>
        <taxon>Dikarya</taxon>
        <taxon>Basidiomycota</taxon>
        <taxon>Agaricomycotina</taxon>
        <taxon>Agaricomycetes</taxon>
        <taxon>Russulales</taxon>
        <taxon>Lachnocladiaceae</taxon>
        <taxon>Vararia</taxon>
    </lineage>
</organism>
<gene>
    <name evidence="1" type="ORF">K488DRAFT_87442</name>
</gene>
<keyword evidence="2" id="KW-1185">Reference proteome</keyword>
<dbReference type="EMBL" id="MU273606">
    <property type="protein sequence ID" value="KAI0030761.1"/>
    <property type="molecule type" value="Genomic_DNA"/>
</dbReference>
<evidence type="ECO:0000313" key="2">
    <source>
        <dbReference type="Proteomes" id="UP000814128"/>
    </source>
</evidence>
<sequence length="305" mass="33421">MGPASLFIDPLLGTPLPVFVHKDVDDRQDILNLLQSRGGVLANLTAATFVLLDPYKQSGQDFFLQLRGKKSHKKVVLHARWIHECVRAGALQTFQTDWAGCKVTGNELCAFLLSLARRTHPDRLPRPSPPTPPPPAPDPDPSPAPPQRSPHIAPQPDPPPPPPQAFANLPAHLPVSHAPFFQQYVQPGPSAWQQISQTAHIAHQTLSHPHAHPVESPHLIARGAEWTHAPFPAEQQQQQQQQQQLLVEGSLPQFDPPAYASAGPSGQTWVQDAQAQAQYVYYAAPHPVRAARTRACARLKRGIAV</sequence>
<dbReference type="Proteomes" id="UP000814128">
    <property type="component" value="Unassembled WGS sequence"/>
</dbReference>
<proteinExistence type="predicted"/>
<protein>
    <submittedName>
        <fullName evidence="1">Uncharacterized protein</fullName>
    </submittedName>
</protein>